<accession>W0EUP7</accession>
<reference evidence="2 3" key="1">
    <citation type="submission" date="2013-12" db="EMBL/GenBank/DDBJ databases">
        <authorList>
            <consortium name="DOE Joint Genome Institute"/>
            <person name="Eisen J."/>
            <person name="Huntemann M."/>
            <person name="Han J."/>
            <person name="Chen A."/>
            <person name="Kyrpides N."/>
            <person name="Mavromatis K."/>
            <person name="Markowitz V."/>
            <person name="Palaniappan K."/>
            <person name="Ivanova N."/>
            <person name="Schaumberg A."/>
            <person name="Pati A."/>
            <person name="Liolios K."/>
            <person name="Nordberg H.P."/>
            <person name="Cantor M.N."/>
            <person name="Hua S.X."/>
            <person name="Woyke T."/>
        </authorList>
    </citation>
    <scope>NUCLEOTIDE SEQUENCE [LARGE SCALE GENOMIC DNA]</scope>
    <source>
        <strain evidence="3">DSM 19437</strain>
    </source>
</reference>
<feature type="domain" description="FAD-binding FR-type" evidence="1">
    <location>
        <begin position="1"/>
        <end position="101"/>
    </location>
</feature>
<dbReference type="GO" id="GO:0016491">
    <property type="term" value="F:oxidoreductase activity"/>
    <property type="evidence" value="ECO:0007669"/>
    <property type="project" value="InterPro"/>
</dbReference>
<evidence type="ECO:0000259" key="1">
    <source>
        <dbReference type="PROSITE" id="PS51384"/>
    </source>
</evidence>
<dbReference type="InterPro" id="IPR001709">
    <property type="entry name" value="Flavoprot_Pyr_Nucl_cyt_Rdtase"/>
</dbReference>
<dbReference type="Pfam" id="PF00175">
    <property type="entry name" value="NAD_binding_1"/>
    <property type="match status" value="1"/>
</dbReference>
<dbReference type="RefSeq" id="WP_008583486.1">
    <property type="nucleotide sequence ID" value="NZ_CP007035.1"/>
</dbReference>
<dbReference type="AlphaFoldDB" id="W0EUP7"/>
<dbReference type="STRING" id="929713.NIASO_03715"/>
<organism evidence="2 3">
    <name type="scientific">Niabella soli DSM 19437</name>
    <dbReference type="NCBI Taxonomy" id="929713"/>
    <lineage>
        <taxon>Bacteria</taxon>
        <taxon>Pseudomonadati</taxon>
        <taxon>Bacteroidota</taxon>
        <taxon>Chitinophagia</taxon>
        <taxon>Chitinophagales</taxon>
        <taxon>Chitinophagaceae</taxon>
        <taxon>Niabella</taxon>
    </lineage>
</organism>
<dbReference type="Pfam" id="PF08022">
    <property type="entry name" value="FAD_binding_8"/>
    <property type="match status" value="1"/>
</dbReference>
<dbReference type="InterPro" id="IPR039261">
    <property type="entry name" value="FNR_nucleotide-bd"/>
</dbReference>
<dbReference type="EMBL" id="CP007035">
    <property type="protein sequence ID" value="AHF14535.1"/>
    <property type="molecule type" value="Genomic_DNA"/>
</dbReference>
<dbReference type="InterPro" id="IPR013112">
    <property type="entry name" value="FAD-bd_8"/>
</dbReference>
<dbReference type="Gene3D" id="2.40.30.10">
    <property type="entry name" value="Translation factors"/>
    <property type="match status" value="1"/>
</dbReference>
<dbReference type="eggNOG" id="COG1018">
    <property type="taxonomic scope" value="Bacteria"/>
</dbReference>
<dbReference type="PRINTS" id="PR00410">
    <property type="entry name" value="PHEHYDRXLASE"/>
</dbReference>
<dbReference type="PRINTS" id="PR00371">
    <property type="entry name" value="FPNCR"/>
</dbReference>
<dbReference type="Proteomes" id="UP000003586">
    <property type="component" value="Chromosome"/>
</dbReference>
<dbReference type="Gene3D" id="3.40.50.80">
    <property type="entry name" value="Nucleotide-binding domain of ferredoxin-NADP reductase (FNR) module"/>
    <property type="match status" value="1"/>
</dbReference>
<keyword evidence="3" id="KW-1185">Reference proteome</keyword>
<dbReference type="InterPro" id="IPR050415">
    <property type="entry name" value="MRET"/>
</dbReference>
<dbReference type="PANTHER" id="PTHR47354:SF5">
    <property type="entry name" value="PROTEIN RFBI"/>
    <property type="match status" value="1"/>
</dbReference>
<dbReference type="InterPro" id="IPR017938">
    <property type="entry name" value="Riboflavin_synthase-like_b-brl"/>
</dbReference>
<dbReference type="InterPro" id="IPR001433">
    <property type="entry name" value="OxRdtase_FAD/NAD-bd"/>
</dbReference>
<protein>
    <submittedName>
        <fullName evidence="2">Flavodoxin reductase</fullName>
    </submittedName>
</protein>
<sequence>MSQIVEIQSIEPVTHDVLHITAEKPASLSYVPGQAVDVSVNKPGWENELRPFTFTSLPEDKYIEFTIKTYPDHNGVTNELRSLSKGDSLIIHDVFGTIAYKGEGVFIAGGAGVTPFIAIFKQLNKQQAIGSNKLIFANKTREDIILEDSFNALLGPNFINILSAEERAGYEHGYISASLIKKHTDSSTHYFYLCGPDPMMEAVEKELLSLGVAENFIVKEAF</sequence>
<proteinExistence type="predicted"/>
<gene>
    <name evidence="2" type="ORF">NIASO_03715</name>
</gene>
<dbReference type="InterPro" id="IPR017927">
    <property type="entry name" value="FAD-bd_FR_type"/>
</dbReference>
<evidence type="ECO:0000313" key="3">
    <source>
        <dbReference type="Proteomes" id="UP000003586"/>
    </source>
</evidence>
<dbReference type="PANTHER" id="PTHR47354">
    <property type="entry name" value="NADH OXIDOREDUCTASE HCR"/>
    <property type="match status" value="1"/>
</dbReference>
<name>W0EUP7_9BACT</name>
<dbReference type="PROSITE" id="PS51384">
    <property type="entry name" value="FAD_FR"/>
    <property type="match status" value="1"/>
</dbReference>
<dbReference type="SUPFAM" id="SSF52343">
    <property type="entry name" value="Ferredoxin reductase-like, C-terminal NADP-linked domain"/>
    <property type="match status" value="1"/>
</dbReference>
<dbReference type="KEGG" id="nso:NIASO_03715"/>
<dbReference type="SUPFAM" id="SSF63380">
    <property type="entry name" value="Riboflavin synthase domain-like"/>
    <property type="match status" value="1"/>
</dbReference>
<dbReference type="OrthoDB" id="9789468at2"/>
<evidence type="ECO:0000313" key="2">
    <source>
        <dbReference type="EMBL" id="AHF14535.1"/>
    </source>
</evidence>
<dbReference type="HOGENOM" id="CLU_003827_7_3_10"/>